<proteinExistence type="inferred from homology"/>
<evidence type="ECO:0000256" key="11">
    <source>
        <dbReference type="ARBA" id="ARBA00023229"/>
    </source>
</evidence>
<keyword evidence="9" id="KW-0752">Steroid biosynthesis</keyword>
<dbReference type="SUPFAM" id="SSF55811">
    <property type="entry name" value="Nudix"/>
    <property type="match status" value="1"/>
</dbReference>
<dbReference type="PROSITE" id="PS51462">
    <property type="entry name" value="NUDIX"/>
    <property type="match status" value="1"/>
</dbReference>
<feature type="domain" description="Nudix hydrolase" evidence="13">
    <location>
        <begin position="50"/>
        <end position="211"/>
    </location>
</feature>
<dbReference type="InterPro" id="IPR011876">
    <property type="entry name" value="IsopentenylPP_isomerase_typ1"/>
</dbReference>
<evidence type="ECO:0000256" key="3">
    <source>
        <dbReference type="ARBA" id="ARBA00004826"/>
    </source>
</evidence>
<keyword evidence="10" id="KW-0443">Lipid metabolism</keyword>
<reference evidence="14" key="1">
    <citation type="submission" date="2014-05" db="EMBL/GenBank/DDBJ databases">
        <title>The transcriptome of the halophilic microalga Tetraselmis sp. GSL018 isolated from the Great Salt Lake, Utah.</title>
        <authorList>
            <person name="Jinkerson R.E."/>
            <person name="D'Adamo S."/>
            <person name="Posewitz M.C."/>
        </authorList>
    </citation>
    <scope>NUCLEOTIDE SEQUENCE</scope>
    <source>
        <strain evidence="14">GSL018</strain>
    </source>
</reference>
<dbReference type="PIRSF" id="PIRSF018427">
    <property type="entry name" value="Isopntndiph_ism"/>
    <property type="match status" value="1"/>
</dbReference>
<evidence type="ECO:0000313" key="14">
    <source>
        <dbReference type="EMBL" id="JAC62243.1"/>
    </source>
</evidence>
<dbReference type="FunFam" id="3.90.79.10:FF:000012">
    <property type="entry name" value="Isopentenyl-diphosphate Delta-isomerase 1"/>
    <property type="match status" value="1"/>
</dbReference>
<evidence type="ECO:0000256" key="12">
    <source>
        <dbReference type="ARBA" id="ARBA00023235"/>
    </source>
</evidence>
<keyword evidence="6" id="KW-0444">Lipid biosynthesis</keyword>
<organism evidence="14">
    <name type="scientific">Tetraselmis sp. GSL018</name>
    <dbReference type="NCBI Taxonomy" id="582737"/>
    <lineage>
        <taxon>Eukaryota</taxon>
        <taxon>Viridiplantae</taxon>
        <taxon>Chlorophyta</taxon>
        <taxon>core chlorophytes</taxon>
        <taxon>Chlorodendrophyceae</taxon>
        <taxon>Chlorodendrales</taxon>
        <taxon>Chlorodendraceae</taxon>
        <taxon>Tetraselmis</taxon>
    </lineage>
</organism>
<evidence type="ECO:0000256" key="5">
    <source>
        <dbReference type="ARBA" id="ARBA00012057"/>
    </source>
</evidence>
<evidence type="ECO:0000256" key="8">
    <source>
        <dbReference type="ARBA" id="ARBA00022842"/>
    </source>
</evidence>
<dbReference type="NCBIfam" id="TIGR02150">
    <property type="entry name" value="IPP_isom_1"/>
    <property type="match status" value="1"/>
</dbReference>
<dbReference type="PANTHER" id="PTHR10885:SF0">
    <property type="entry name" value="ISOPENTENYL-DIPHOSPHATE DELTA-ISOMERASE"/>
    <property type="match status" value="1"/>
</dbReference>
<dbReference type="Gene3D" id="3.90.79.10">
    <property type="entry name" value="Nucleoside Triphosphate Pyrophosphohydrolase"/>
    <property type="match status" value="1"/>
</dbReference>
<protein>
    <recommendedName>
        <fullName evidence="5">isopentenyl-diphosphate Delta-isomerase</fullName>
        <ecNumber evidence="5">5.3.3.2</ecNumber>
    </recommendedName>
</protein>
<name>A0A061QRC2_9CHLO</name>
<evidence type="ECO:0000256" key="2">
    <source>
        <dbReference type="ARBA" id="ARBA00003951"/>
    </source>
</evidence>
<dbReference type="EC" id="5.3.3.2" evidence="5"/>
<comment type="function">
    <text evidence="2">Catalyzes the 1,3-allylic rearrangement of the homoallylic substrate isopentenyl (IPP) to its highly electrophilic allylic isomer, dimethylallyl diphosphate (DMAPP).</text>
</comment>
<keyword evidence="11" id="KW-0414">Isoprene biosynthesis</keyword>
<accession>A0A061QRC2</accession>
<evidence type="ECO:0000256" key="4">
    <source>
        <dbReference type="ARBA" id="ARBA00007579"/>
    </source>
</evidence>
<comment type="similarity">
    <text evidence="4">Belongs to the IPP isomerase type 1 family.</text>
</comment>
<gene>
    <name evidence="14" type="primary">IDI</name>
    <name evidence="14" type="ORF">TSPGSL018_23891</name>
</gene>
<evidence type="ECO:0000256" key="7">
    <source>
        <dbReference type="ARBA" id="ARBA00022723"/>
    </source>
</evidence>
<evidence type="ECO:0000256" key="9">
    <source>
        <dbReference type="ARBA" id="ARBA00022955"/>
    </source>
</evidence>
<evidence type="ECO:0000256" key="6">
    <source>
        <dbReference type="ARBA" id="ARBA00022516"/>
    </source>
</evidence>
<dbReference type="AlphaFoldDB" id="A0A061QRC2"/>
<dbReference type="GO" id="GO:0050992">
    <property type="term" value="P:dimethylallyl diphosphate biosynthetic process"/>
    <property type="evidence" value="ECO:0007669"/>
    <property type="project" value="UniProtKB-UniPathway"/>
</dbReference>
<dbReference type="InterPro" id="IPR000086">
    <property type="entry name" value="NUDIX_hydrolase_dom"/>
</dbReference>
<keyword evidence="8" id="KW-0460">Magnesium</keyword>
<dbReference type="CDD" id="cd02885">
    <property type="entry name" value="NUDIX_IPP_Isomerase"/>
    <property type="match status" value="1"/>
</dbReference>
<evidence type="ECO:0000256" key="1">
    <source>
        <dbReference type="ARBA" id="ARBA00001946"/>
    </source>
</evidence>
<dbReference type="UniPathway" id="UPA00059">
    <property type="reaction ID" value="UER00104"/>
</dbReference>
<sequence length="245" mass="27861">MSGISWDGSGTQEELMHRDECVLVNERDELVGHASKYDCHRFDSETPRGRLHRAFSVFLFDSEDRLLLQQRAGDKITFPGVWTNTCCSHPLHGHSPSEVDAAAAVAAGTVPGVKAAAVRKLRHELGIPAEQVPTDKFRFLTRLHYCAGDVETYGQNPPWGEHELDYILFIKADVDLSPNPEEVQDVKYVTFPELQKMLTPGNGLMWSPWFRIIAKHFLGEWWKDLETTLNTIQYVEVDKIHYLEA</sequence>
<dbReference type="PANTHER" id="PTHR10885">
    <property type="entry name" value="ISOPENTENYL-DIPHOSPHATE DELTA-ISOMERASE"/>
    <property type="match status" value="1"/>
</dbReference>
<dbReference type="GO" id="GO:0009240">
    <property type="term" value="P:isopentenyl diphosphate biosynthetic process"/>
    <property type="evidence" value="ECO:0007669"/>
    <property type="project" value="TreeGrafter"/>
</dbReference>
<dbReference type="Pfam" id="PF00293">
    <property type="entry name" value="NUDIX"/>
    <property type="match status" value="1"/>
</dbReference>
<evidence type="ECO:0000256" key="10">
    <source>
        <dbReference type="ARBA" id="ARBA00023098"/>
    </source>
</evidence>
<dbReference type="EMBL" id="GBEZ01024780">
    <property type="protein sequence ID" value="JAC62243.1"/>
    <property type="molecule type" value="Transcribed_RNA"/>
</dbReference>
<keyword evidence="7" id="KW-0479">Metal-binding</keyword>
<comment type="pathway">
    <text evidence="3">Isoprenoid biosynthesis; dimethylallyl diphosphate biosynthesis; dimethylallyl diphosphate from isopentenyl diphosphate: step 1/1.</text>
</comment>
<dbReference type="GO" id="GO:0005737">
    <property type="term" value="C:cytoplasm"/>
    <property type="evidence" value="ECO:0007669"/>
    <property type="project" value="TreeGrafter"/>
</dbReference>
<comment type="cofactor">
    <cofactor evidence="1">
        <name>Mg(2+)</name>
        <dbReference type="ChEBI" id="CHEBI:18420"/>
    </cofactor>
</comment>
<dbReference type="GO" id="GO:0004452">
    <property type="term" value="F:isopentenyl-diphosphate delta-isomerase activity"/>
    <property type="evidence" value="ECO:0007669"/>
    <property type="project" value="UniProtKB-EC"/>
</dbReference>
<dbReference type="GO" id="GO:0006694">
    <property type="term" value="P:steroid biosynthetic process"/>
    <property type="evidence" value="ECO:0007669"/>
    <property type="project" value="UniProtKB-KW"/>
</dbReference>
<keyword evidence="12 14" id="KW-0413">Isomerase</keyword>
<dbReference type="GO" id="GO:0046872">
    <property type="term" value="F:metal ion binding"/>
    <property type="evidence" value="ECO:0007669"/>
    <property type="project" value="UniProtKB-KW"/>
</dbReference>
<dbReference type="InterPro" id="IPR015797">
    <property type="entry name" value="NUDIX_hydrolase-like_dom_sf"/>
</dbReference>
<evidence type="ECO:0000259" key="13">
    <source>
        <dbReference type="PROSITE" id="PS51462"/>
    </source>
</evidence>